<comment type="caution">
    <text evidence="2">The sequence shown here is derived from an EMBL/GenBank/DDBJ whole genome shotgun (WGS) entry which is preliminary data.</text>
</comment>
<proteinExistence type="predicted"/>
<protein>
    <submittedName>
        <fullName evidence="2">Alpha/beta fold hydrolase</fullName>
    </submittedName>
</protein>
<dbReference type="InterPro" id="IPR050471">
    <property type="entry name" value="AB_hydrolase"/>
</dbReference>
<dbReference type="Pfam" id="PF00561">
    <property type="entry name" value="Abhydrolase_1"/>
    <property type="match status" value="1"/>
</dbReference>
<dbReference type="PRINTS" id="PR00111">
    <property type="entry name" value="ABHYDROLASE"/>
</dbReference>
<evidence type="ECO:0000313" key="3">
    <source>
        <dbReference type="Proteomes" id="UP000602260"/>
    </source>
</evidence>
<dbReference type="InterPro" id="IPR000073">
    <property type="entry name" value="AB_hydrolase_1"/>
</dbReference>
<dbReference type="PANTHER" id="PTHR43433:SF5">
    <property type="entry name" value="AB HYDROLASE-1 DOMAIN-CONTAINING PROTEIN"/>
    <property type="match status" value="1"/>
</dbReference>
<dbReference type="AlphaFoldDB" id="A0A8J6J4R0"/>
<name>A0A8J6J4R0_9FIRM</name>
<keyword evidence="2" id="KW-0378">Hydrolase</keyword>
<dbReference type="InterPro" id="IPR029058">
    <property type="entry name" value="AB_hydrolase_fold"/>
</dbReference>
<evidence type="ECO:0000313" key="2">
    <source>
        <dbReference type="EMBL" id="MBC5717161.1"/>
    </source>
</evidence>
<sequence length="227" mass="25399">MDITLHYEQMGEGFPLVLLHGNGEDHTYFQHQMEPFAAHYRVIALDTRGHGGSPRGEAPFTLEQFAQDLKDFLDGQGIEKCHLLGFSDGGNVALIFALKYPQYIEKLVLNGANLEPEGLKSGLRMKLRLRWAALQAARRVQPELEGQFELLDLMVTQPHIDHLALRGLRMPVLVVAGDHDVIAEAHTRMIAAPIPHGRLAILPGDHFVARDNFQQFNALVLDFLQKG</sequence>
<dbReference type="GO" id="GO:0046503">
    <property type="term" value="P:glycerolipid catabolic process"/>
    <property type="evidence" value="ECO:0007669"/>
    <property type="project" value="TreeGrafter"/>
</dbReference>
<keyword evidence="3" id="KW-1185">Reference proteome</keyword>
<feature type="domain" description="AB hydrolase-1" evidence="1">
    <location>
        <begin position="15"/>
        <end position="115"/>
    </location>
</feature>
<dbReference type="RefSeq" id="WP_186878453.1">
    <property type="nucleotide sequence ID" value="NZ_JACOPN010000004.1"/>
</dbReference>
<dbReference type="Proteomes" id="UP000602260">
    <property type="component" value="Unassembled WGS sequence"/>
</dbReference>
<dbReference type="PANTHER" id="PTHR43433">
    <property type="entry name" value="HYDROLASE, ALPHA/BETA FOLD FAMILY PROTEIN"/>
    <property type="match status" value="1"/>
</dbReference>
<dbReference type="EMBL" id="JACOPN010000004">
    <property type="protein sequence ID" value="MBC5717161.1"/>
    <property type="molecule type" value="Genomic_DNA"/>
</dbReference>
<dbReference type="Gene3D" id="3.40.50.1820">
    <property type="entry name" value="alpha/beta hydrolase"/>
    <property type="match status" value="1"/>
</dbReference>
<gene>
    <name evidence="2" type="ORF">H8S55_07490</name>
</gene>
<evidence type="ECO:0000259" key="1">
    <source>
        <dbReference type="Pfam" id="PF00561"/>
    </source>
</evidence>
<dbReference type="SUPFAM" id="SSF53474">
    <property type="entry name" value="alpha/beta-Hydrolases"/>
    <property type="match status" value="1"/>
</dbReference>
<reference evidence="2" key="1">
    <citation type="submission" date="2020-08" db="EMBL/GenBank/DDBJ databases">
        <title>Genome public.</title>
        <authorList>
            <person name="Liu C."/>
            <person name="Sun Q."/>
        </authorList>
    </citation>
    <scope>NUCLEOTIDE SEQUENCE</scope>
    <source>
        <strain evidence="2">BX5</strain>
    </source>
</reference>
<organism evidence="2 3">
    <name type="scientific">Flintibacter faecis</name>
    <dbReference type="NCBI Taxonomy" id="2763047"/>
    <lineage>
        <taxon>Bacteria</taxon>
        <taxon>Bacillati</taxon>
        <taxon>Bacillota</taxon>
        <taxon>Clostridia</taxon>
        <taxon>Eubacteriales</taxon>
        <taxon>Flintibacter</taxon>
    </lineage>
</organism>
<dbReference type="GO" id="GO:0004806">
    <property type="term" value="F:triacylglycerol lipase activity"/>
    <property type="evidence" value="ECO:0007669"/>
    <property type="project" value="TreeGrafter"/>
</dbReference>
<accession>A0A8J6J4R0</accession>